<proteinExistence type="predicted"/>
<reference evidence="2 3" key="1">
    <citation type="journal article" date="2005" name="Science">
        <title>Extensive DNA inversions in the B. fragilis genome control variable gene expression.</title>
        <authorList>
            <person name="Cerdeno-Tarraga A.M."/>
            <person name="Patrick S."/>
            <person name="Crosmann L."/>
            <person name="Blakely G."/>
            <person name="Abratt V."/>
            <person name="Lennard N."/>
            <person name="Duerden B."/>
            <person name="Poxton I."/>
            <person name="Harris B."/>
            <person name="Quail M.A."/>
            <person name="Barron A."/>
            <person name="Clarck L."/>
            <person name="Corton C."/>
            <person name="Doggett J."/>
            <person name="Holden M.T.G."/>
            <person name="Larke N."/>
            <person name="Line A."/>
            <person name="Lord A."/>
            <person name="Norbertczak H."/>
            <person name="Ormond D."/>
            <person name="Price C."/>
            <person name="Rabbinowitsch E."/>
            <person name="Woodward J."/>
            <person name="Barrel B.G."/>
            <person name="Parkhill J."/>
        </authorList>
    </citation>
    <scope>NUCLEOTIDE SEQUENCE [LARGE SCALE GENOMIC DNA]</scope>
    <source>
        <strain evidence="3">ATCC 25285 / DSM 2151 / CCUG 4856 / JCM 11019 / LMG 10263 / NCTC 9343 / Onslow / VPI 2553 / EN-2</strain>
    </source>
</reference>
<evidence type="ECO:0000256" key="1">
    <source>
        <dbReference type="SAM" id="MobiDB-lite"/>
    </source>
</evidence>
<sequence>MKNKRINVRHNNFISARMPVLTSPRTRPHGHRHAGRSRSQAIIAKDIKENKMLLTTFILKEGTTSISPSTV</sequence>
<keyword evidence="3" id="KW-1185">Reference proteome</keyword>
<gene>
    <name evidence="2" type="ORF">BF9343_0234</name>
</gene>
<dbReference type="KEGG" id="bfs:BF9343_0234"/>
<dbReference type="PaxDb" id="272559-BF9343_0234"/>
<organism evidence="2 3">
    <name type="scientific">Bacteroides fragilis (strain ATCC 25285 / DSM 2151 / CCUG 4856 / JCM 11019 / LMG 10263 / NCTC 9343 / Onslow / VPI 2553 / EN-2)</name>
    <dbReference type="NCBI Taxonomy" id="272559"/>
    <lineage>
        <taxon>Bacteria</taxon>
        <taxon>Pseudomonadati</taxon>
        <taxon>Bacteroidota</taxon>
        <taxon>Bacteroidia</taxon>
        <taxon>Bacteroidales</taxon>
        <taxon>Bacteroidaceae</taxon>
        <taxon>Bacteroides</taxon>
    </lineage>
</organism>
<feature type="compositionally biased region" description="Basic residues" evidence="1">
    <location>
        <begin position="26"/>
        <end position="36"/>
    </location>
</feature>
<evidence type="ECO:0000313" key="2">
    <source>
        <dbReference type="EMBL" id="CAH06013.1"/>
    </source>
</evidence>
<dbReference type="Proteomes" id="UP000006731">
    <property type="component" value="Chromosome"/>
</dbReference>
<dbReference type="HOGENOM" id="CLU_202339_0_0_10"/>
<dbReference type="EMBL" id="CR626927">
    <property type="protein sequence ID" value="CAH06013.1"/>
    <property type="molecule type" value="Genomic_DNA"/>
</dbReference>
<feature type="region of interest" description="Disordered" evidence="1">
    <location>
        <begin position="16"/>
        <end position="39"/>
    </location>
</feature>
<dbReference type="AlphaFoldDB" id="Q5LIL3"/>
<evidence type="ECO:0000313" key="3">
    <source>
        <dbReference type="Proteomes" id="UP000006731"/>
    </source>
</evidence>
<protein>
    <submittedName>
        <fullName evidence="2">Uncharacterized protein</fullName>
    </submittedName>
</protein>
<accession>Q5LIL3</accession>
<name>Q5LIL3_BACFN</name>